<organism evidence="3 4">
    <name type="scientific">Pseudidiomarina fusca</name>
    <dbReference type="NCBI Taxonomy" id="2965078"/>
    <lineage>
        <taxon>Bacteria</taxon>
        <taxon>Pseudomonadati</taxon>
        <taxon>Pseudomonadota</taxon>
        <taxon>Gammaproteobacteria</taxon>
        <taxon>Alteromonadales</taxon>
        <taxon>Idiomarinaceae</taxon>
        <taxon>Pseudidiomarina</taxon>
    </lineage>
</organism>
<dbReference type="InterPro" id="IPR001041">
    <property type="entry name" value="2Fe-2S_ferredoxin-type"/>
</dbReference>
<dbReference type="Pfam" id="PF00111">
    <property type="entry name" value="Fer2"/>
    <property type="match status" value="1"/>
</dbReference>
<evidence type="ECO:0000313" key="3">
    <source>
        <dbReference type="EMBL" id="MDT7525027.1"/>
    </source>
</evidence>
<keyword evidence="1" id="KW-0830">Ubiquinone</keyword>
<protein>
    <submittedName>
        <fullName evidence="3">Class I ribonucleotide reductase maintenance protein YfaE</fullName>
    </submittedName>
</protein>
<accession>A0ABU3KVI9</accession>
<dbReference type="EMBL" id="JANFPJ010000003">
    <property type="protein sequence ID" value="MDT7525027.1"/>
    <property type="molecule type" value="Genomic_DNA"/>
</dbReference>
<reference evidence="3 4" key="1">
    <citation type="submission" date="2022-07" db="EMBL/GenBank/DDBJ databases">
        <title>Pseudidiomarina sp. nov, a marine bacterium isolated from Pacific Ocean.</title>
        <authorList>
            <person name="Wang Y."/>
        </authorList>
    </citation>
    <scope>NUCLEOTIDE SEQUENCE [LARGE SCALE GENOMIC DNA]</scope>
    <source>
        <strain evidence="3 4">GXY010</strain>
    </source>
</reference>
<dbReference type="InterPro" id="IPR006058">
    <property type="entry name" value="2Fe2S_fd_BS"/>
</dbReference>
<dbReference type="RefSeq" id="WP_313932356.1">
    <property type="nucleotide sequence ID" value="NZ_JANFPJ010000003.1"/>
</dbReference>
<comment type="caution">
    <text evidence="3">The sequence shown here is derived from an EMBL/GenBank/DDBJ whole genome shotgun (WGS) entry which is preliminary data.</text>
</comment>
<name>A0ABU3KVI9_9GAMM</name>
<evidence type="ECO:0000259" key="2">
    <source>
        <dbReference type="PROSITE" id="PS51085"/>
    </source>
</evidence>
<keyword evidence="4" id="KW-1185">Reference proteome</keyword>
<evidence type="ECO:0000256" key="1">
    <source>
        <dbReference type="ARBA" id="ARBA00023075"/>
    </source>
</evidence>
<feature type="domain" description="2Fe-2S ferredoxin-type" evidence="2">
    <location>
        <begin position="3"/>
        <end position="86"/>
    </location>
</feature>
<dbReference type="InterPro" id="IPR036010">
    <property type="entry name" value="2Fe-2S_ferredoxin-like_sf"/>
</dbReference>
<dbReference type="Proteomes" id="UP001305027">
    <property type="component" value="Unassembled WGS sequence"/>
</dbReference>
<proteinExistence type="predicted"/>
<dbReference type="PROSITE" id="PS00197">
    <property type="entry name" value="2FE2S_FER_1"/>
    <property type="match status" value="1"/>
</dbReference>
<gene>
    <name evidence="3" type="primary">yfaE</name>
    <name evidence="3" type="ORF">NOG12_02805</name>
</gene>
<sequence>MSTAYKVIVNGQQQLTVDSSQGTLLEAMEAAGLEPHYHCRNGFCGACRVQLVQGEITYINEPLAFVRPGDCLPCCCVAASDLEINQ</sequence>
<dbReference type="CDD" id="cd00207">
    <property type="entry name" value="fer2"/>
    <property type="match status" value="1"/>
</dbReference>
<dbReference type="NCBIfam" id="NF007985">
    <property type="entry name" value="PRK10713.1"/>
    <property type="match status" value="1"/>
</dbReference>
<dbReference type="Gene3D" id="3.10.20.30">
    <property type="match status" value="1"/>
</dbReference>
<dbReference type="InterPro" id="IPR012675">
    <property type="entry name" value="Beta-grasp_dom_sf"/>
</dbReference>
<dbReference type="SUPFAM" id="SSF54292">
    <property type="entry name" value="2Fe-2S ferredoxin-like"/>
    <property type="match status" value="1"/>
</dbReference>
<dbReference type="PROSITE" id="PS51085">
    <property type="entry name" value="2FE2S_FER_2"/>
    <property type="match status" value="1"/>
</dbReference>
<evidence type="ECO:0000313" key="4">
    <source>
        <dbReference type="Proteomes" id="UP001305027"/>
    </source>
</evidence>